<proteinExistence type="predicted"/>
<dbReference type="EMBL" id="JEME01001532">
    <property type="protein sequence ID" value="KYG06904.1"/>
    <property type="molecule type" value="Genomic_DNA"/>
</dbReference>
<sequence length="137" mass="13982">MFERITEVIVGAMLLGLGLWHLARSRTSTRVSRAPATTHARPVVAGLVHGLAGSAGIALLAATTIPSRALAVAYLGLIALGTVVGMVALTVAMARPIGWTMQREGALKHVMAALAALLSMALGIVVIVQACVPEGAP</sequence>
<feature type="transmembrane region" description="Helical" evidence="1">
    <location>
        <begin position="43"/>
        <end position="65"/>
    </location>
</feature>
<dbReference type="PANTHER" id="PTHR33876">
    <property type="entry name" value="UNNAMED PRODUCT"/>
    <property type="match status" value="1"/>
</dbReference>
<feature type="transmembrane region" description="Helical" evidence="1">
    <location>
        <begin position="106"/>
        <end position="128"/>
    </location>
</feature>
<feature type="transmembrane region" description="Helical" evidence="1">
    <location>
        <begin position="6"/>
        <end position="23"/>
    </location>
</feature>
<dbReference type="InterPro" id="IPR052776">
    <property type="entry name" value="Chloro_ReproSupport/MetalTrans"/>
</dbReference>
<protein>
    <submittedName>
        <fullName evidence="2">Uncharacterized protein</fullName>
    </submittedName>
</protein>
<comment type="caution">
    <text evidence="2">The sequence shown here is derived from an EMBL/GenBank/DDBJ whole genome shotgun (WGS) entry which is preliminary data.</text>
</comment>
<name>A0A150TQF8_SORCE</name>
<keyword evidence="1" id="KW-1133">Transmembrane helix</keyword>
<keyword evidence="1" id="KW-0472">Membrane</keyword>
<evidence type="ECO:0000313" key="2">
    <source>
        <dbReference type="EMBL" id="KYG06904.1"/>
    </source>
</evidence>
<keyword evidence="1" id="KW-0812">Transmembrane</keyword>
<dbReference type="PANTHER" id="PTHR33876:SF4">
    <property type="entry name" value="CHLOROPLAST PROTEIN FOR GROWTH AND FERTILITY 2"/>
    <property type="match status" value="1"/>
</dbReference>
<evidence type="ECO:0000313" key="3">
    <source>
        <dbReference type="Proteomes" id="UP000075502"/>
    </source>
</evidence>
<gene>
    <name evidence="2" type="ORF">BE21_32235</name>
</gene>
<reference evidence="2 3" key="1">
    <citation type="submission" date="2014-02" db="EMBL/GenBank/DDBJ databases">
        <title>The small core and large imbalanced accessory genome model reveals a collaborative survival strategy of Sorangium cellulosum strains in nature.</title>
        <authorList>
            <person name="Han K."/>
            <person name="Peng R."/>
            <person name="Blom J."/>
            <person name="Li Y.-Z."/>
        </authorList>
    </citation>
    <scope>NUCLEOTIDE SEQUENCE [LARGE SCALE GENOMIC DNA]</scope>
    <source>
        <strain evidence="2 3">So0007-03</strain>
    </source>
</reference>
<accession>A0A150TQF8</accession>
<feature type="transmembrane region" description="Helical" evidence="1">
    <location>
        <begin position="71"/>
        <end position="94"/>
    </location>
</feature>
<organism evidence="2 3">
    <name type="scientific">Sorangium cellulosum</name>
    <name type="common">Polyangium cellulosum</name>
    <dbReference type="NCBI Taxonomy" id="56"/>
    <lineage>
        <taxon>Bacteria</taxon>
        <taxon>Pseudomonadati</taxon>
        <taxon>Myxococcota</taxon>
        <taxon>Polyangia</taxon>
        <taxon>Polyangiales</taxon>
        <taxon>Polyangiaceae</taxon>
        <taxon>Sorangium</taxon>
    </lineage>
</organism>
<evidence type="ECO:0000256" key="1">
    <source>
        <dbReference type="SAM" id="Phobius"/>
    </source>
</evidence>
<dbReference type="Proteomes" id="UP000075502">
    <property type="component" value="Unassembled WGS sequence"/>
</dbReference>
<dbReference type="AlphaFoldDB" id="A0A150TQF8"/>